<feature type="compositionally biased region" description="Basic and acidic residues" evidence="1">
    <location>
        <begin position="7"/>
        <end position="31"/>
    </location>
</feature>
<reference evidence="5" key="1">
    <citation type="submission" date="2016-06" db="UniProtKB">
        <authorList>
            <consortium name="WormBaseParasite"/>
        </authorList>
    </citation>
    <scope>IDENTIFICATION</scope>
</reference>
<protein>
    <submittedName>
        <fullName evidence="5">DUF6451 domain-containing protein</fullName>
    </submittedName>
</protein>
<evidence type="ECO:0000313" key="5">
    <source>
        <dbReference type="WBParaSite" id="SCUD_0002180901-mRNA-1"/>
    </source>
</evidence>
<accession>A0A183L398</accession>
<feature type="domain" description="DUF6451" evidence="2">
    <location>
        <begin position="111"/>
        <end position="143"/>
    </location>
</feature>
<dbReference type="WBParaSite" id="SCUD_0002180901-mRNA-1">
    <property type="protein sequence ID" value="SCUD_0002180901-mRNA-1"/>
    <property type="gene ID" value="SCUD_0002180901"/>
</dbReference>
<proteinExistence type="predicted"/>
<dbReference type="InterPro" id="IPR045609">
    <property type="entry name" value="DUF6451"/>
</dbReference>
<evidence type="ECO:0000259" key="2">
    <source>
        <dbReference type="Pfam" id="PF20049"/>
    </source>
</evidence>
<name>A0A183L398_9TREM</name>
<sequence length="166" mass="18601">MTRTKGIIRESKPERLVNDKKQTNHRDSRTKELISGALRRNLEKTSSLNPPDIEATPIDLPIDVTPTTIVEISIALRQIKSGEDAGPDNIIDTQGGSDANSKTRIDKERAAFPQLKNIWNSEQLSANIKIRIFNTNVKTVLLYGAETWRITTTIIKSTSIYEQLST</sequence>
<organism evidence="5">
    <name type="scientific">Schistosoma curassoni</name>
    <dbReference type="NCBI Taxonomy" id="6186"/>
    <lineage>
        <taxon>Eukaryota</taxon>
        <taxon>Metazoa</taxon>
        <taxon>Spiralia</taxon>
        <taxon>Lophotrochozoa</taxon>
        <taxon>Platyhelminthes</taxon>
        <taxon>Trematoda</taxon>
        <taxon>Digenea</taxon>
        <taxon>Strigeidida</taxon>
        <taxon>Schistosomatoidea</taxon>
        <taxon>Schistosomatidae</taxon>
        <taxon>Schistosoma</taxon>
    </lineage>
</organism>
<evidence type="ECO:0000256" key="1">
    <source>
        <dbReference type="SAM" id="MobiDB-lite"/>
    </source>
</evidence>
<dbReference type="EMBL" id="UZAK01047508">
    <property type="protein sequence ID" value="VDP76624.1"/>
    <property type="molecule type" value="Genomic_DNA"/>
</dbReference>
<reference evidence="3 4" key="2">
    <citation type="submission" date="2018-11" db="EMBL/GenBank/DDBJ databases">
        <authorList>
            <consortium name="Pathogen Informatics"/>
        </authorList>
    </citation>
    <scope>NUCLEOTIDE SEQUENCE [LARGE SCALE GENOMIC DNA]</scope>
    <source>
        <strain evidence="3">Dakar</strain>
        <strain evidence="4">Dakar, Senegal</strain>
    </source>
</reference>
<dbReference type="Pfam" id="PF20049">
    <property type="entry name" value="DUF6451"/>
    <property type="match status" value="1"/>
</dbReference>
<evidence type="ECO:0000313" key="3">
    <source>
        <dbReference type="EMBL" id="VDP76624.1"/>
    </source>
</evidence>
<dbReference type="AlphaFoldDB" id="A0A183L398"/>
<feature type="region of interest" description="Disordered" evidence="1">
    <location>
        <begin position="84"/>
        <end position="103"/>
    </location>
</feature>
<gene>
    <name evidence="3" type="ORF">SCUD_LOCUS21805</name>
</gene>
<feature type="compositionally biased region" description="Polar residues" evidence="1">
    <location>
        <begin position="91"/>
        <end position="100"/>
    </location>
</feature>
<dbReference type="Proteomes" id="UP000279833">
    <property type="component" value="Unassembled WGS sequence"/>
</dbReference>
<feature type="region of interest" description="Disordered" evidence="1">
    <location>
        <begin position="1"/>
        <end position="31"/>
    </location>
</feature>
<keyword evidence="4" id="KW-1185">Reference proteome</keyword>
<evidence type="ECO:0000313" key="4">
    <source>
        <dbReference type="Proteomes" id="UP000279833"/>
    </source>
</evidence>